<dbReference type="InterPro" id="IPR051454">
    <property type="entry name" value="RNA/ubiquinone_mod_enzymes"/>
</dbReference>
<dbReference type="Gene3D" id="2.40.30.10">
    <property type="entry name" value="Translation factors"/>
    <property type="match status" value="1"/>
</dbReference>
<keyword evidence="1" id="KW-0645">Protease</keyword>
<dbReference type="AlphaFoldDB" id="A0A0B5FCA6"/>
<organism evidence="5 6">
    <name type="scientific">Geoalkalibacter subterraneus</name>
    <dbReference type="NCBI Taxonomy" id="483547"/>
    <lineage>
        <taxon>Bacteria</taxon>
        <taxon>Pseudomonadati</taxon>
        <taxon>Thermodesulfobacteriota</taxon>
        <taxon>Desulfuromonadia</taxon>
        <taxon>Desulfuromonadales</taxon>
        <taxon>Geoalkalibacteraceae</taxon>
        <taxon>Geoalkalibacter</taxon>
    </lineage>
</organism>
<dbReference type="OrthoDB" id="9807498at2"/>
<reference evidence="5 6" key="1">
    <citation type="journal article" date="2015" name="Genome Announc.">
        <title>Genomes of Geoalkalibacter ferrihydriticus Z-0531T and Geoalkalibacter subterraneus Red1T, Two Haloalkaliphilic Metal-Reducing Deltaproteobacteria.</title>
        <authorList>
            <person name="Badalamenti J.P."/>
            <person name="Krajmalnik-Brown R."/>
            <person name="Torres C.I."/>
            <person name="Bond D.R."/>
        </authorList>
    </citation>
    <scope>NUCLEOTIDE SEQUENCE [LARGE SCALE GENOMIC DNA]</scope>
    <source>
        <strain evidence="5 6">Red1</strain>
    </source>
</reference>
<dbReference type="RefSeq" id="WP_040199200.1">
    <property type="nucleotide sequence ID" value="NZ_CP010311.1"/>
</dbReference>
<dbReference type="KEGG" id="gsb:GSUB_03480"/>
<dbReference type="PROSITE" id="PS01276">
    <property type="entry name" value="PEPTIDASE_U32"/>
    <property type="match status" value="1"/>
</dbReference>
<evidence type="ECO:0000313" key="6">
    <source>
        <dbReference type="Proteomes" id="UP000035036"/>
    </source>
</evidence>
<dbReference type="Pfam" id="PF01136">
    <property type="entry name" value="Peptidase_U32"/>
    <property type="match status" value="1"/>
</dbReference>
<accession>A0A0B5FCA6</accession>
<comment type="similarity">
    <text evidence="3">Belongs to the peptidase U32 family.</text>
</comment>
<evidence type="ECO:0000313" key="5">
    <source>
        <dbReference type="EMBL" id="AJF05812.1"/>
    </source>
</evidence>
<dbReference type="PANTHER" id="PTHR30217">
    <property type="entry name" value="PEPTIDASE U32 FAMILY"/>
    <property type="match status" value="1"/>
</dbReference>
<dbReference type="InterPro" id="IPR032525">
    <property type="entry name" value="Peptidase_U32_C"/>
</dbReference>
<protein>
    <submittedName>
        <fullName evidence="5">Peptidase U32</fullName>
    </submittedName>
</protein>
<dbReference type="Proteomes" id="UP000035036">
    <property type="component" value="Chromosome"/>
</dbReference>
<keyword evidence="6" id="KW-1185">Reference proteome</keyword>
<feature type="domain" description="Peptidase family U32 C-terminal" evidence="4">
    <location>
        <begin position="319"/>
        <end position="397"/>
    </location>
</feature>
<dbReference type="EMBL" id="CP010311">
    <property type="protein sequence ID" value="AJF05812.1"/>
    <property type="molecule type" value="Genomic_DNA"/>
</dbReference>
<evidence type="ECO:0000256" key="1">
    <source>
        <dbReference type="ARBA" id="ARBA00022670"/>
    </source>
</evidence>
<dbReference type="GO" id="GO:0006508">
    <property type="term" value="P:proteolysis"/>
    <property type="evidence" value="ECO:0007669"/>
    <property type="project" value="UniProtKB-KW"/>
</dbReference>
<dbReference type="PANTHER" id="PTHR30217:SF6">
    <property type="entry name" value="TRNA HYDROXYLATION PROTEIN P"/>
    <property type="match status" value="1"/>
</dbReference>
<dbReference type="InterPro" id="IPR001539">
    <property type="entry name" value="Peptidase_U32"/>
</dbReference>
<gene>
    <name evidence="5" type="ORF">GSUB_03480</name>
</gene>
<proteinExistence type="inferred from homology"/>
<dbReference type="GO" id="GO:0008233">
    <property type="term" value="F:peptidase activity"/>
    <property type="evidence" value="ECO:0007669"/>
    <property type="project" value="UniProtKB-KW"/>
</dbReference>
<sequence length="407" mass="45217">MKQVELLAPAGDLHKMETALRYGADAVYLGSPRFGLRAPAGSFDLQALRRAVDLCHSLGRRLYLTLNAYLRPEEFPELESLLEELRPLDIDAYIVSDPGVVATVKRIDPGRELHLSTQANTTNAAAAQLWGSLGVSRVNLARELTLERIAAVRQGTSVELEVFVHGAMCVAYSGRCLLSAVLTGREANRGECAHPCRWGYALVEKTRPGEYMPVEEHQDGTFLFNSRDLCLLDHLPQLIGAGVDSLKIEGRMKSLYYVAAVTRVYRAALDRFYADPHNYVVDSLWREELDKVSHRPYGTGFLLGEDSPQVHTTDSAYVRSCDFVGLVHRQEGELIVEGRNRFFPGENLELIGPGMRTKPFKAGRIETLDGEGVPAGQPNMRMRIELPEGAQEGDILRRPMLNSSLQV</sequence>
<dbReference type="HOGENOM" id="CLU_011540_0_2_7"/>
<keyword evidence="2" id="KW-0378">Hydrolase</keyword>
<dbReference type="Pfam" id="PF16325">
    <property type="entry name" value="Peptidase_U32_C"/>
    <property type="match status" value="1"/>
</dbReference>
<evidence type="ECO:0000256" key="2">
    <source>
        <dbReference type="ARBA" id="ARBA00022801"/>
    </source>
</evidence>
<name>A0A0B5FCA6_9BACT</name>
<evidence type="ECO:0000256" key="3">
    <source>
        <dbReference type="ARBA" id="ARBA00038374"/>
    </source>
</evidence>
<evidence type="ECO:0000259" key="4">
    <source>
        <dbReference type="Pfam" id="PF16325"/>
    </source>
</evidence>